<keyword evidence="2" id="KW-1185">Reference proteome</keyword>
<gene>
    <name evidence="1" type="ORF">O181_091983</name>
</gene>
<comment type="caution">
    <text evidence="1">The sequence shown here is derived from an EMBL/GenBank/DDBJ whole genome shotgun (WGS) entry which is preliminary data.</text>
</comment>
<evidence type="ECO:0000313" key="1">
    <source>
        <dbReference type="EMBL" id="MBW0552268.1"/>
    </source>
</evidence>
<protein>
    <submittedName>
        <fullName evidence="1">Uncharacterized protein</fullName>
    </submittedName>
</protein>
<name>A0A9Q3IYE2_9BASI</name>
<proteinExistence type="predicted"/>
<reference evidence="1" key="1">
    <citation type="submission" date="2021-03" db="EMBL/GenBank/DDBJ databases">
        <title>Draft genome sequence of rust myrtle Austropuccinia psidii MF-1, a brazilian biotype.</title>
        <authorList>
            <person name="Quecine M.C."/>
            <person name="Pachon D.M.R."/>
            <person name="Bonatelli M.L."/>
            <person name="Correr F.H."/>
            <person name="Franceschini L.M."/>
            <person name="Leite T.F."/>
            <person name="Margarido G.R.A."/>
            <person name="Almeida C.A."/>
            <person name="Ferrarezi J.A."/>
            <person name="Labate C.A."/>
        </authorList>
    </citation>
    <scope>NUCLEOTIDE SEQUENCE</scope>
    <source>
        <strain evidence="1">MF-1</strain>
    </source>
</reference>
<dbReference type="OrthoDB" id="2507171at2759"/>
<evidence type="ECO:0000313" key="2">
    <source>
        <dbReference type="Proteomes" id="UP000765509"/>
    </source>
</evidence>
<dbReference type="AlphaFoldDB" id="A0A9Q3IYE2"/>
<dbReference type="Proteomes" id="UP000765509">
    <property type="component" value="Unassembled WGS sequence"/>
</dbReference>
<dbReference type="EMBL" id="AVOT02058367">
    <property type="protein sequence ID" value="MBW0552268.1"/>
    <property type="molecule type" value="Genomic_DNA"/>
</dbReference>
<organism evidence="1 2">
    <name type="scientific">Austropuccinia psidii MF-1</name>
    <dbReference type="NCBI Taxonomy" id="1389203"/>
    <lineage>
        <taxon>Eukaryota</taxon>
        <taxon>Fungi</taxon>
        <taxon>Dikarya</taxon>
        <taxon>Basidiomycota</taxon>
        <taxon>Pucciniomycotina</taxon>
        <taxon>Pucciniomycetes</taxon>
        <taxon>Pucciniales</taxon>
        <taxon>Sphaerophragmiaceae</taxon>
        <taxon>Austropuccinia</taxon>
    </lineage>
</organism>
<accession>A0A9Q3IYE2</accession>
<sequence>MTIVHKSGNIHQNADRLSRFSLANTPENPAWIPQEEYHIEGICVTDISTEFFNQVEESYKMAKNSYLIPTTNEILQRPITIFQTR</sequence>